<evidence type="ECO:0000313" key="2">
    <source>
        <dbReference type="Proteomes" id="UP001063166"/>
    </source>
</evidence>
<dbReference type="AlphaFoldDB" id="A0A9P3Q1Z7"/>
<keyword evidence="2" id="KW-1185">Reference proteome</keyword>
<gene>
    <name evidence="1" type="ORF">LshimejAT787_2400570</name>
</gene>
<protein>
    <submittedName>
        <fullName evidence="1">Uncharacterized protein</fullName>
    </submittedName>
</protein>
<evidence type="ECO:0000313" key="1">
    <source>
        <dbReference type="EMBL" id="GLB45599.1"/>
    </source>
</evidence>
<name>A0A9P3Q1Z7_LYOSH</name>
<dbReference type="Proteomes" id="UP001063166">
    <property type="component" value="Unassembled WGS sequence"/>
</dbReference>
<organism evidence="1 2">
    <name type="scientific">Lyophyllum shimeji</name>
    <name type="common">Hon-shimeji</name>
    <name type="synonym">Tricholoma shimeji</name>
    <dbReference type="NCBI Taxonomy" id="47721"/>
    <lineage>
        <taxon>Eukaryota</taxon>
        <taxon>Fungi</taxon>
        <taxon>Dikarya</taxon>
        <taxon>Basidiomycota</taxon>
        <taxon>Agaricomycotina</taxon>
        <taxon>Agaricomycetes</taxon>
        <taxon>Agaricomycetidae</taxon>
        <taxon>Agaricales</taxon>
        <taxon>Tricholomatineae</taxon>
        <taxon>Lyophyllaceae</taxon>
        <taxon>Lyophyllum</taxon>
    </lineage>
</organism>
<proteinExistence type="predicted"/>
<sequence>MLAYSQPLTHPASVSVLFSPLRSVVTIYPSSALGLLDASSCPRYSILQERCLAIKNNNVRGSSFAR</sequence>
<reference evidence="1" key="1">
    <citation type="submission" date="2022-07" db="EMBL/GenBank/DDBJ databases">
        <title>The genome of Lyophyllum shimeji provides insight into the initial evolution of ectomycorrhizal fungal genome.</title>
        <authorList>
            <person name="Kobayashi Y."/>
            <person name="Shibata T."/>
            <person name="Hirakawa H."/>
            <person name="Shigenobu S."/>
            <person name="Nishiyama T."/>
            <person name="Yamada A."/>
            <person name="Hasebe M."/>
            <person name="Kawaguchi M."/>
        </authorList>
    </citation>
    <scope>NUCLEOTIDE SEQUENCE</scope>
    <source>
        <strain evidence="1">AT787</strain>
    </source>
</reference>
<comment type="caution">
    <text evidence="1">The sequence shown here is derived from an EMBL/GenBank/DDBJ whole genome shotgun (WGS) entry which is preliminary data.</text>
</comment>
<accession>A0A9P3Q1Z7</accession>
<dbReference type="EMBL" id="BRPK01000024">
    <property type="protein sequence ID" value="GLB45599.1"/>
    <property type="molecule type" value="Genomic_DNA"/>
</dbReference>